<protein>
    <submittedName>
        <fullName evidence="1">Uncharacterized protein</fullName>
    </submittedName>
</protein>
<evidence type="ECO:0000313" key="1">
    <source>
        <dbReference type="EMBL" id="MBO8475345.1"/>
    </source>
</evidence>
<accession>A0A9D9IN75</accession>
<dbReference type="AlphaFoldDB" id="A0A9D9IN75"/>
<proteinExistence type="predicted"/>
<gene>
    <name evidence="1" type="ORF">IAB91_08670</name>
</gene>
<reference evidence="1" key="1">
    <citation type="submission" date="2020-10" db="EMBL/GenBank/DDBJ databases">
        <authorList>
            <person name="Gilroy R."/>
        </authorList>
    </citation>
    <scope>NUCLEOTIDE SEQUENCE</scope>
    <source>
        <strain evidence="1">B1-13419</strain>
    </source>
</reference>
<dbReference type="Proteomes" id="UP000823757">
    <property type="component" value="Unassembled WGS sequence"/>
</dbReference>
<organism evidence="1 2">
    <name type="scientific">Candidatus Cryptobacteroides faecigallinarum</name>
    <dbReference type="NCBI Taxonomy" id="2840763"/>
    <lineage>
        <taxon>Bacteria</taxon>
        <taxon>Pseudomonadati</taxon>
        <taxon>Bacteroidota</taxon>
        <taxon>Bacteroidia</taxon>
        <taxon>Bacteroidales</taxon>
        <taxon>Candidatus Cryptobacteroides</taxon>
    </lineage>
</organism>
<name>A0A9D9IN75_9BACT</name>
<sequence length="141" mass="16527">MRTLGISFFVVSVVFLFSPVCRVEAQNPGEKLDMVEIAEKETERLQRLLELEDWQAFYVDSTLQHDYAAMQAELEMFQRSKVSNVSMYVAVQDRWMETIDSTYRTIFTEDQWNAYLKSGAEKQQKARAKRKAKAEKALEKR</sequence>
<comment type="caution">
    <text evidence="1">The sequence shown here is derived from an EMBL/GenBank/DDBJ whole genome shotgun (WGS) entry which is preliminary data.</text>
</comment>
<reference evidence="1" key="2">
    <citation type="journal article" date="2021" name="PeerJ">
        <title>Extensive microbial diversity within the chicken gut microbiome revealed by metagenomics and culture.</title>
        <authorList>
            <person name="Gilroy R."/>
            <person name="Ravi A."/>
            <person name="Getino M."/>
            <person name="Pursley I."/>
            <person name="Horton D.L."/>
            <person name="Alikhan N.F."/>
            <person name="Baker D."/>
            <person name="Gharbi K."/>
            <person name="Hall N."/>
            <person name="Watson M."/>
            <person name="Adriaenssens E.M."/>
            <person name="Foster-Nyarko E."/>
            <person name="Jarju S."/>
            <person name="Secka A."/>
            <person name="Antonio M."/>
            <person name="Oren A."/>
            <person name="Chaudhuri R.R."/>
            <person name="La Ragione R."/>
            <person name="Hildebrand F."/>
            <person name="Pallen M.J."/>
        </authorList>
    </citation>
    <scope>NUCLEOTIDE SEQUENCE</scope>
    <source>
        <strain evidence="1">B1-13419</strain>
    </source>
</reference>
<evidence type="ECO:0000313" key="2">
    <source>
        <dbReference type="Proteomes" id="UP000823757"/>
    </source>
</evidence>
<dbReference type="EMBL" id="JADIMD010000124">
    <property type="protein sequence ID" value="MBO8475345.1"/>
    <property type="molecule type" value="Genomic_DNA"/>
</dbReference>